<organism evidence="3 4">
    <name type="scientific">Frankia canadensis</name>
    <dbReference type="NCBI Taxonomy" id="1836972"/>
    <lineage>
        <taxon>Bacteria</taxon>
        <taxon>Bacillati</taxon>
        <taxon>Actinomycetota</taxon>
        <taxon>Actinomycetes</taxon>
        <taxon>Frankiales</taxon>
        <taxon>Frankiaceae</taxon>
        <taxon>Frankia</taxon>
    </lineage>
</organism>
<evidence type="ECO:0000256" key="2">
    <source>
        <dbReference type="RuleBase" id="RU362080"/>
    </source>
</evidence>
<reference evidence="3 4" key="1">
    <citation type="submission" date="2017-06" db="EMBL/GenBank/DDBJ databases">
        <authorList>
            <person name="Kim H.J."/>
            <person name="Triplett B.A."/>
        </authorList>
    </citation>
    <scope>NUCLEOTIDE SEQUENCE [LARGE SCALE GENOMIC DNA]</scope>
    <source>
        <strain evidence="3">FRACA_ARgP5</strain>
    </source>
</reference>
<sequence>MDDSENELSVRDARAHFATVIDRAQAGSPTVITRNGQAVAAVVPIEDFNALEDAIDRQLSREADRDLAENPDAPTHSMAEVIAAVFEDESHHGAA</sequence>
<dbReference type="Pfam" id="PF02604">
    <property type="entry name" value="PhdYeFM_antitox"/>
    <property type="match status" value="1"/>
</dbReference>
<name>A0A2I2KT54_9ACTN</name>
<dbReference type="Gene3D" id="3.40.1620.10">
    <property type="entry name" value="YefM-like domain"/>
    <property type="match status" value="1"/>
</dbReference>
<dbReference type="Proteomes" id="UP000234331">
    <property type="component" value="Unassembled WGS sequence"/>
</dbReference>
<dbReference type="RefSeq" id="WP_101832460.1">
    <property type="nucleotide sequence ID" value="NZ_FZMO01000205.1"/>
</dbReference>
<dbReference type="EMBL" id="FZMO01000205">
    <property type="protein sequence ID" value="SNQ48847.1"/>
    <property type="molecule type" value="Genomic_DNA"/>
</dbReference>
<dbReference type="NCBIfam" id="TIGR01552">
    <property type="entry name" value="phd_fam"/>
    <property type="match status" value="1"/>
</dbReference>
<dbReference type="InterPro" id="IPR006442">
    <property type="entry name" value="Antitoxin_Phd/YefM"/>
</dbReference>
<protein>
    <recommendedName>
        <fullName evidence="2">Antitoxin</fullName>
    </recommendedName>
</protein>
<proteinExistence type="inferred from homology"/>
<dbReference type="InterPro" id="IPR036165">
    <property type="entry name" value="YefM-like_sf"/>
</dbReference>
<evidence type="ECO:0000313" key="4">
    <source>
        <dbReference type="Proteomes" id="UP000234331"/>
    </source>
</evidence>
<dbReference type="SUPFAM" id="SSF143120">
    <property type="entry name" value="YefM-like"/>
    <property type="match status" value="1"/>
</dbReference>
<comment type="similarity">
    <text evidence="1 2">Belongs to the phD/YefM antitoxin family.</text>
</comment>
<evidence type="ECO:0000313" key="3">
    <source>
        <dbReference type="EMBL" id="SNQ48847.1"/>
    </source>
</evidence>
<accession>A0A2I2KT54</accession>
<evidence type="ECO:0000256" key="1">
    <source>
        <dbReference type="ARBA" id="ARBA00009981"/>
    </source>
</evidence>
<comment type="function">
    <text evidence="2">Antitoxin component of a type II toxin-antitoxin (TA) system.</text>
</comment>
<dbReference type="PANTHER" id="PTHR33713">
    <property type="entry name" value="ANTITOXIN YAFN-RELATED"/>
    <property type="match status" value="1"/>
</dbReference>
<dbReference type="PANTHER" id="PTHR33713:SF10">
    <property type="entry name" value="ANTITOXIN YAFN"/>
    <property type="match status" value="1"/>
</dbReference>
<dbReference type="AlphaFoldDB" id="A0A2I2KT54"/>
<dbReference type="InterPro" id="IPR051405">
    <property type="entry name" value="phD/YefM_antitoxin"/>
</dbReference>
<gene>
    <name evidence="3" type="ORF">FRACA_2830006</name>
</gene>
<keyword evidence="4" id="KW-1185">Reference proteome</keyword>
<dbReference type="OrthoDB" id="33091at2"/>